<dbReference type="EMBL" id="BORT01000008">
    <property type="protein sequence ID" value="GIO47433.1"/>
    <property type="molecule type" value="Genomic_DNA"/>
</dbReference>
<dbReference type="SMART" id="SM00388">
    <property type="entry name" value="HisKA"/>
    <property type="match status" value="1"/>
</dbReference>
<keyword evidence="4" id="KW-1003">Cell membrane</keyword>
<evidence type="ECO:0000256" key="2">
    <source>
        <dbReference type="ARBA" id="ARBA00004651"/>
    </source>
</evidence>
<comment type="catalytic activity">
    <reaction evidence="1">
        <text>ATP + protein L-histidine = ADP + protein N-phospho-L-histidine.</text>
        <dbReference type="EC" id="2.7.13.3"/>
    </reaction>
</comment>
<evidence type="ECO:0000256" key="3">
    <source>
        <dbReference type="ARBA" id="ARBA00012438"/>
    </source>
</evidence>
<dbReference type="SMART" id="SM00304">
    <property type="entry name" value="HAMP"/>
    <property type="match status" value="1"/>
</dbReference>
<feature type="domain" description="Histidine kinase" evidence="15">
    <location>
        <begin position="272"/>
        <end position="471"/>
    </location>
</feature>
<evidence type="ECO:0000256" key="13">
    <source>
        <dbReference type="ARBA" id="ARBA00023136"/>
    </source>
</evidence>
<dbReference type="SMART" id="SM00387">
    <property type="entry name" value="HATPase_c"/>
    <property type="match status" value="1"/>
</dbReference>
<feature type="domain" description="HAMP" evidence="16">
    <location>
        <begin position="226"/>
        <end position="257"/>
    </location>
</feature>
<dbReference type="GO" id="GO:0000155">
    <property type="term" value="F:phosphorelay sensor kinase activity"/>
    <property type="evidence" value="ECO:0007669"/>
    <property type="project" value="InterPro"/>
</dbReference>
<comment type="caution">
    <text evidence="17">The sequence shown here is derived from an EMBL/GenBank/DDBJ whole genome shotgun (WGS) entry which is preliminary data.</text>
</comment>
<keyword evidence="10" id="KW-0067">ATP-binding</keyword>
<dbReference type="InterPro" id="IPR003661">
    <property type="entry name" value="HisK_dim/P_dom"/>
</dbReference>
<evidence type="ECO:0000259" key="16">
    <source>
        <dbReference type="PROSITE" id="PS50885"/>
    </source>
</evidence>
<dbReference type="PROSITE" id="PS50885">
    <property type="entry name" value="HAMP"/>
    <property type="match status" value="1"/>
</dbReference>
<dbReference type="RefSeq" id="WP_212978298.1">
    <property type="nucleotide sequence ID" value="NZ_AP025343.1"/>
</dbReference>
<dbReference type="AlphaFoldDB" id="A0A919YDW2"/>
<dbReference type="PROSITE" id="PS50109">
    <property type="entry name" value="HIS_KIN"/>
    <property type="match status" value="1"/>
</dbReference>
<dbReference type="CDD" id="cd00082">
    <property type="entry name" value="HisKA"/>
    <property type="match status" value="1"/>
</dbReference>
<dbReference type="InterPro" id="IPR036890">
    <property type="entry name" value="HATPase_C_sf"/>
</dbReference>
<keyword evidence="7 14" id="KW-0812">Transmembrane</keyword>
<dbReference type="InterPro" id="IPR050398">
    <property type="entry name" value="HssS/ArlS-like"/>
</dbReference>
<evidence type="ECO:0000256" key="8">
    <source>
        <dbReference type="ARBA" id="ARBA00022741"/>
    </source>
</evidence>
<keyword evidence="9" id="KW-0418">Kinase</keyword>
<dbReference type="InterPro" id="IPR003594">
    <property type="entry name" value="HATPase_dom"/>
</dbReference>
<keyword evidence="11 14" id="KW-1133">Transmembrane helix</keyword>
<reference evidence="17 18" key="1">
    <citation type="submission" date="2021-03" db="EMBL/GenBank/DDBJ databases">
        <title>Antimicrobial resistance genes in bacteria isolated from Japanese honey, and their potential for conferring macrolide and lincosamide resistance in the American foulbrood pathogen Paenibacillus larvae.</title>
        <authorList>
            <person name="Okamoto M."/>
            <person name="Kumagai M."/>
            <person name="Kanamori H."/>
            <person name="Takamatsu D."/>
        </authorList>
    </citation>
    <scope>NUCLEOTIDE SEQUENCE [LARGE SCALE GENOMIC DNA]</scope>
    <source>
        <strain evidence="17 18">J34TS1</strain>
    </source>
</reference>
<keyword evidence="13 14" id="KW-0472">Membrane</keyword>
<organism evidence="17 18">
    <name type="scientific">Paenibacillus azoreducens</name>
    <dbReference type="NCBI Taxonomy" id="116718"/>
    <lineage>
        <taxon>Bacteria</taxon>
        <taxon>Bacillati</taxon>
        <taxon>Bacillota</taxon>
        <taxon>Bacilli</taxon>
        <taxon>Bacillales</taxon>
        <taxon>Paenibacillaceae</taxon>
        <taxon>Paenibacillus</taxon>
    </lineage>
</organism>
<proteinExistence type="predicted"/>
<name>A0A919YDW2_9BACL</name>
<dbReference type="InterPro" id="IPR005467">
    <property type="entry name" value="His_kinase_dom"/>
</dbReference>
<evidence type="ECO:0000256" key="12">
    <source>
        <dbReference type="ARBA" id="ARBA00023012"/>
    </source>
</evidence>
<evidence type="ECO:0000259" key="15">
    <source>
        <dbReference type="PROSITE" id="PS50109"/>
    </source>
</evidence>
<evidence type="ECO:0000256" key="1">
    <source>
        <dbReference type="ARBA" id="ARBA00000085"/>
    </source>
</evidence>
<dbReference type="Gene3D" id="3.30.565.10">
    <property type="entry name" value="Histidine kinase-like ATPase, C-terminal domain"/>
    <property type="match status" value="1"/>
</dbReference>
<evidence type="ECO:0000256" key="4">
    <source>
        <dbReference type="ARBA" id="ARBA00022475"/>
    </source>
</evidence>
<evidence type="ECO:0000256" key="6">
    <source>
        <dbReference type="ARBA" id="ARBA00022679"/>
    </source>
</evidence>
<dbReference type="SUPFAM" id="SSF55874">
    <property type="entry name" value="ATPase domain of HSP90 chaperone/DNA topoisomerase II/histidine kinase"/>
    <property type="match status" value="1"/>
</dbReference>
<evidence type="ECO:0000256" key="9">
    <source>
        <dbReference type="ARBA" id="ARBA00022777"/>
    </source>
</evidence>
<evidence type="ECO:0000256" key="10">
    <source>
        <dbReference type="ARBA" id="ARBA00022840"/>
    </source>
</evidence>
<gene>
    <name evidence="17" type="ORF">J34TS1_21980</name>
</gene>
<dbReference type="PANTHER" id="PTHR45528:SF9">
    <property type="entry name" value="SENSOR HISTIDINE KINASE YBDK"/>
    <property type="match status" value="1"/>
</dbReference>
<comment type="subcellular location">
    <subcellularLocation>
        <location evidence="2">Cell membrane</location>
        <topology evidence="2">Multi-pass membrane protein</topology>
    </subcellularLocation>
</comment>
<keyword evidence="6" id="KW-0808">Transferase</keyword>
<keyword evidence="12" id="KW-0902">Two-component regulatory system</keyword>
<evidence type="ECO:0000256" key="5">
    <source>
        <dbReference type="ARBA" id="ARBA00022553"/>
    </source>
</evidence>
<dbReference type="EC" id="2.7.13.3" evidence="3"/>
<evidence type="ECO:0000313" key="17">
    <source>
        <dbReference type="EMBL" id="GIO47433.1"/>
    </source>
</evidence>
<sequence>MKKNLPQSRFRGSLLSRYLLIILSAMLFIPVVFPASMIAYQLIQKTVLTSTFPQVDEKDSRYRTYYLEKMWHEEAKQLKGSTPERIDQKLSELSKMYPRVDMFWVDADSRVRQPATSRLKLPQTWGAADAVSYLKRYRAATQQFSVIAFIGDNEKLNQGFMVMQVSRAVLDENDNDISTRDSVIFFGIMLLIFILFIAASWMFFVKMRRRLLRLQSAMTVEDGSRLPEPIVVKKTDEIGQLEEAFNGMVHQLSSSLKREREEEELRKRLVANLSHDLRTPLTVVRSHVYSLQKEQLSDKGKELLKLTETKLDDLAGLIDNLLSYNLLTSGKYTLHPERSDVLRIVRESAAAWYPLWEKEGFEVDIELPEEAVFWMLDTKWFRRILDNIFQNAVRHAHSGQYIGIHTQVDENGRTALVISDKGQGIKAASSAKGAGIGLAIVGFLAREMGLGIEMNSSADGTNIFIYPAIVGESGLKLNG</sequence>
<keyword evidence="18" id="KW-1185">Reference proteome</keyword>
<dbReference type="Gene3D" id="1.10.287.130">
    <property type="match status" value="1"/>
</dbReference>
<dbReference type="CDD" id="cd06225">
    <property type="entry name" value="HAMP"/>
    <property type="match status" value="1"/>
</dbReference>
<dbReference type="GO" id="GO:0005886">
    <property type="term" value="C:plasma membrane"/>
    <property type="evidence" value="ECO:0007669"/>
    <property type="project" value="UniProtKB-SubCell"/>
</dbReference>
<keyword evidence="8" id="KW-0547">Nucleotide-binding</keyword>
<dbReference type="Pfam" id="PF00512">
    <property type="entry name" value="HisKA"/>
    <property type="match status" value="1"/>
</dbReference>
<dbReference type="InterPro" id="IPR003660">
    <property type="entry name" value="HAMP_dom"/>
</dbReference>
<dbReference type="PANTHER" id="PTHR45528">
    <property type="entry name" value="SENSOR HISTIDINE KINASE CPXA"/>
    <property type="match status" value="1"/>
</dbReference>
<feature type="transmembrane region" description="Helical" evidence="14">
    <location>
        <begin position="183"/>
        <end position="205"/>
    </location>
</feature>
<feature type="transmembrane region" description="Helical" evidence="14">
    <location>
        <begin position="20"/>
        <end position="43"/>
    </location>
</feature>
<evidence type="ECO:0000256" key="14">
    <source>
        <dbReference type="SAM" id="Phobius"/>
    </source>
</evidence>
<dbReference type="SUPFAM" id="SSF47384">
    <property type="entry name" value="Homodimeric domain of signal transducing histidine kinase"/>
    <property type="match status" value="1"/>
</dbReference>
<evidence type="ECO:0000256" key="7">
    <source>
        <dbReference type="ARBA" id="ARBA00022692"/>
    </source>
</evidence>
<dbReference type="Gene3D" id="6.10.340.10">
    <property type="match status" value="1"/>
</dbReference>
<evidence type="ECO:0000256" key="11">
    <source>
        <dbReference type="ARBA" id="ARBA00022989"/>
    </source>
</evidence>
<evidence type="ECO:0000313" key="18">
    <source>
        <dbReference type="Proteomes" id="UP000682811"/>
    </source>
</evidence>
<dbReference type="InterPro" id="IPR036097">
    <property type="entry name" value="HisK_dim/P_sf"/>
</dbReference>
<keyword evidence="5" id="KW-0597">Phosphoprotein</keyword>
<dbReference type="Proteomes" id="UP000682811">
    <property type="component" value="Unassembled WGS sequence"/>
</dbReference>
<dbReference type="Pfam" id="PF00672">
    <property type="entry name" value="HAMP"/>
    <property type="match status" value="1"/>
</dbReference>
<dbReference type="GO" id="GO:0005524">
    <property type="term" value="F:ATP binding"/>
    <property type="evidence" value="ECO:0007669"/>
    <property type="project" value="UniProtKB-KW"/>
</dbReference>
<dbReference type="Pfam" id="PF02518">
    <property type="entry name" value="HATPase_c"/>
    <property type="match status" value="1"/>
</dbReference>
<protein>
    <recommendedName>
        <fullName evidence="3">histidine kinase</fullName>
        <ecNumber evidence="3">2.7.13.3</ecNumber>
    </recommendedName>
</protein>
<accession>A0A919YDW2</accession>